<protein>
    <submittedName>
        <fullName evidence="2">Uncharacterized protein</fullName>
    </submittedName>
</protein>
<dbReference type="AlphaFoldDB" id="A0A2P5CGC3"/>
<organism evidence="2 3">
    <name type="scientific">Parasponia andersonii</name>
    <name type="common">Sponia andersonii</name>
    <dbReference type="NCBI Taxonomy" id="3476"/>
    <lineage>
        <taxon>Eukaryota</taxon>
        <taxon>Viridiplantae</taxon>
        <taxon>Streptophyta</taxon>
        <taxon>Embryophyta</taxon>
        <taxon>Tracheophyta</taxon>
        <taxon>Spermatophyta</taxon>
        <taxon>Magnoliopsida</taxon>
        <taxon>eudicotyledons</taxon>
        <taxon>Gunneridae</taxon>
        <taxon>Pentapetalae</taxon>
        <taxon>rosids</taxon>
        <taxon>fabids</taxon>
        <taxon>Rosales</taxon>
        <taxon>Cannabaceae</taxon>
        <taxon>Parasponia</taxon>
    </lineage>
</organism>
<name>A0A2P5CGC3_PARAD</name>
<gene>
    <name evidence="2" type="ORF">PanWU01x14_155590</name>
</gene>
<reference evidence="3" key="1">
    <citation type="submission" date="2016-06" db="EMBL/GenBank/DDBJ databases">
        <title>Parallel loss of symbiosis genes in relatives of nitrogen-fixing non-legume Parasponia.</title>
        <authorList>
            <person name="Van Velzen R."/>
            <person name="Holmer R."/>
            <person name="Bu F."/>
            <person name="Rutten L."/>
            <person name="Van Zeijl A."/>
            <person name="Liu W."/>
            <person name="Santuari L."/>
            <person name="Cao Q."/>
            <person name="Sharma T."/>
            <person name="Shen D."/>
            <person name="Roswanjaya Y."/>
            <person name="Wardhani T."/>
            <person name="Kalhor M.S."/>
            <person name="Jansen J."/>
            <person name="Van den Hoogen J."/>
            <person name="Gungor B."/>
            <person name="Hartog M."/>
            <person name="Hontelez J."/>
            <person name="Verver J."/>
            <person name="Yang W.-C."/>
            <person name="Schijlen E."/>
            <person name="Repin R."/>
            <person name="Schilthuizen M."/>
            <person name="Schranz E."/>
            <person name="Heidstra R."/>
            <person name="Miyata K."/>
            <person name="Fedorova E."/>
            <person name="Kohlen W."/>
            <person name="Bisseling T."/>
            <person name="Smit S."/>
            <person name="Geurts R."/>
        </authorList>
    </citation>
    <scope>NUCLEOTIDE SEQUENCE [LARGE SCALE GENOMIC DNA]</scope>
    <source>
        <strain evidence="3">cv. WU1-14</strain>
    </source>
</reference>
<accession>A0A2P5CGC3</accession>
<evidence type="ECO:0000256" key="1">
    <source>
        <dbReference type="SAM" id="MobiDB-lite"/>
    </source>
</evidence>
<dbReference type="EMBL" id="JXTB01000134">
    <property type="protein sequence ID" value="PON60045.1"/>
    <property type="molecule type" value="Genomic_DNA"/>
</dbReference>
<evidence type="ECO:0000313" key="2">
    <source>
        <dbReference type="EMBL" id="PON60045.1"/>
    </source>
</evidence>
<sequence>MTKSRKLYDLITEQETNPYVFSSIGDQASTSAPVTDREEDDDSGGDKNQREEYFEDNLISKIERYLSQSVLKSLKYFFKAPKSSDEKLMQGDFGDFPIVH</sequence>
<keyword evidence="3" id="KW-1185">Reference proteome</keyword>
<evidence type="ECO:0000313" key="3">
    <source>
        <dbReference type="Proteomes" id="UP000237105"/>
    </source>
</evidence>
<feature type="region of interest" description="Disordered" evidence="1">
    <location>
        <begin position="19"/>
        <end position="52"/>
    </location>
</feature>
<proteinExistence type="predicted"/>
<dbReference type="Proteomes" id="UP000237105">
    <property type="component" value="Unassembled WGS sequence"/>
</dbReference>
<comment type="caution">
    <text evidence="2">The sequence shown here is derived from an EMBL/GenBank/DDBJ whole genome shotgun (WGS) entry which is preliminary data.</text>
</comment>
<feature type="compositionally biased region" description="Polar residues" evidence="1">
    <location>
        <begin position="19"/>
        <end position="33"/>
    </location>
</feature>